<feature type="region of interest" description="Disordered" evidence="1">
    <location>
        <begin position="273"/>
        <end position="292"/>
    </location>
</feature>
<accession>W6JLK3</accession>
<proteinExistence type="predicted"/>
<evidence type="ECO:0000313" key="3">
    <source>
        <dbReference type="Proteomes" id="UP000174145"/>
    </source>
</evidence>
<name>W6JLK3_9POXV</name>
<dbReference type="KEGG" id="vg:18263580"/>
<dbReference type="GeneID" id="18263580"/>
<dbReference type="Proteomes" id="UP000174145">
    <property type="component" value="Segment"/>
</dbReference>
<organism evidence="2 3">
    <name type="scientific">Alphaentomopoxvirus acuprea</name>
    <dbReference type="NCBI Taxonomy" id="62099"/>
    <lineage>
        <taxon>Viruses</taxon>
        <taxon>Varidnaviria</taxon>
        <taxon>Bamfordvirae</taxon>
        <taxon>Nucleocytoviricota</taxon>
        <taxon>Pokkesviricetes</taxon>
        <taxon>Chitovirales</taxon>
        <taxon>Poxviridae</taxon>
        <taxon>Entomopoxvirinae</taxon>
        <taxon>Alphaentomopoxvirus</taxon>
    </lineage>
</organism>
<sequence>MTHIENNMANKENFKIDYINDIFNLGVFTEYIHNDVIPISYNKLLQTLVNYENYISNYIANYKCKLINGKFNNVILIVYNDIITYSNKLFYKNKFIANISDINCVFDKIEDDKFVIDNNTQLVFINPQQAENAIIEYASSEIFKDLYIANYFRILNEFVMLLYVYYMNKDTIGKSYNIKNKKQYMYIPIHPLDASINDITKNLSTFTIHKSKQKKDRKNQLKNDDKHKLEIIDNDQDIEINLNVLEESNENSNQIISKADSIMENAQAKKMKVNTSKKYVRKQKETVHTDSD</sequence>
<protein>
    <submittedName>
        <fullName evidence="2">Uncharacterized protein</fullName>
    </submittedName>
</protein>
<reference evidence="2 3" key="1">
    <citation type="journal article" date="2014" name="Virology">
        <title>The complete genome sequence of the Alphaentomopoxvirus Anomala cuprea entomopoxvirus, including its terminal hairpin loop sequences, suggests a potentially unique mode of apoptosis inhibition and mode of DNA replication.</title>
        <authorList>
            <person name="Mitsuhashi W."/>
            <person name="Miyamoto K."/>
            <person name="Wada S."/>
        </authorList>
    </citation>
    <scope>NUCLEOTIDE SEQUENCE [LARGE SCALE GENOMIC DNA]</scope>
    <source>
        <strain evidence="2">CV6M</strain>
    </source>
</reference>
<evidence type="ECO:0000313" key="2">
    <source>
        <dbReference type="EMBL" id="BAO49511.1"/>
    </source>
</evidence>
<evidence type="ECO:0000256" key="1">
    <source>
        <dbReference type="SAM" id="MobiDB-lite"/>
    </source>
</evidence>
<keyword evidence="3" id="KW-1185">Reference proteome</keyword>
<feature type="compositionally biased region" description="Basic and acidic residues" evidence="1">
    <location>
        <begin position="282"/>
        <end position="292"/>
    </location>
</feature>
<dbReference type="EMBL" id="AP013055">
    <property type="protein sequence ID" value="BAO49511.1"/>
    <property type="molecule type" value="Genomic_DNA"/>
</dbReference>
<dbReference type="OrthoDB" id="26315at10239"/>
<dbReference type="RefSeq" id="YP_009001624.1">
    <property type="nucleotide sequence ID" value="NC_023426.1"/>
</dbReference>